<evidence type="ECO:0000313" key="3">
    <source>
        <dbReference type="Proteomes" id="UP000015354"/>
    </source>
</evidence>
<evidence type="ECO:0000256" key="1">
    <source>
        <dbReference type="SAM" id="MobiDB-lite"/>
    </source>
</evidence>
<sequence length="280" mass="31326">MLQNYYDNLRRDGEAEERRRLAHVPRIVLPYGRRTGLVYGEPALLLTSEALFHFLVASAPADRGGDGDADESARPPVAMNADGEYVNALGVPESDYRHRIYFSAIADDAAERLFHIAQLRAIVEQLRTAEAGEGGAAVRGFTIFDTAQQRVTMVEETVEAERAAALQHLCLDRYLYAPDLLYDIARLHQRRVVTARDRVLLDSFVDADDDEDNNAAVEEAEEAEDDGMPTTRRGGERAAKRGARRKTRKTRKAAGELRDLGRGSMQNMPIQKPYVEGRRL</sequence>
<dbReference type="AlphaFoldDB" id="S9U774"/>
<dbReference type="OrthoDB" id="267634at2759"/>
<name>S9U774_9TRYP</name>
<feature type="compositionally biased region" description="Basic residues" evidence="1">
    <location>
        <begin position="240"/>
        <end position="252"/>
    </location>
</feature>
<feature type="compositionally biased region" description="Acidic residues" evidence="1">
    <location>
        <begin position="211"/>
        <end position="227"/>
    </location>
</feature>
<gene>
    <name evidence="2" type="ORF">STCU_07019</name>
</gene>
<dbReference type="EMBL" id="ATMH01007019">
    <property type="protein sequence ID" value="EPY24758.1"/>
    <property type="molecule type" value="Genomic_DNA"/>
</dbReference>
<evidence type="ECO:0000313" key="2">
    <source>
        <dbReference type="EMBL" id="EPY24758.1"/>
    </source>
</evidence>
<proteinExistence type="predicted"/>
<accession>S9U774</accession>
<comment type="caution">
    <text evidence="2">The sequence shown here is derived from an EMBL/GenBank/DDBJ whole genome shotgun (WGS) entry which is preliminary data.</text>
</comment>
<keyword evidence="3" id="KW-1185">Reference proteome</keyword>
<protein>
    <submittedName>
        <fullName evidence="2">Uncharacterized protein</fullName>
    </submittedName>
</protein>
<dbReference type="Proteomes" id="UP000015354">
    <property type="component" value="Unassembled WGS sequence"/>
</dbReference>
<feature type="region of interest" description="Disordered" evidence="1">
    <location>
        <begin position="211"/>
        <end position="280"/>
    </location>
</feature>
<reference evidence="2 3" key="1">
    <citation type="journal article" date="2013" name="PLoS ONE">
        <title>Predicting the Proteins of Angomonas deanei, Strigomonas culicis and Their Respective Endosymbionts Reveals New Aspects of the Trypanosomatidae Family.</title>
        <authorList>
            <person name="Motta M.C."/>
            <person name="Martins A.C."/>
            <person name="de Souza S.S."/>
            <person name="Catta-Preta C.M."/>
            <person name="Silva R."/>
            <person name="Klein C.C."/>
            <person name="de Almeida L.G."/>
            <person name="de Lima Cunha O."/>
            <person name="Ciapina L.P."/>
            <person name="Brocchi M."/>
            <person name="Colabardini A.C."/>
            <person name="de Araujo Lima B."/>
            <person name="Machado C.R."/>
            <person name="de Almeida Soares C.M."/>
            <person name="Probst C.M."/>
            <person name="de Menezes C.B."/>
            <person name="Thompson C.E."/>
            <person name="Bartholomeu D.C."/>
            <person name="Gradia D.F."/>
            <person name="Pavoni D.P."/>
            <person name="Grisard E.C."/>
            <person name="Fantinatti-Garboggini F."/>
            <person name="Marchini F.K."/>
            <person name="Rodrigues-Luiz G.F."/>
            <person name="Wagner G."/>
            <person name="Goldman G.H."/>
            <person name="Fietto J.L."/>
            <person name="Elias M.C."/>
            <person name="Goldman M.H."/>
            <person name="Sagot M.F."/>
            <person name="Pereira M."/>
            <person name="Stoco P.H."/>
            <person name="de Mendonca-Neto R.P."/>
            <person name="Teixeira S.M."/>
            <person name="Maciel T.E."/>
            <person name="de Oliveira Mendes T.A."/>
            <person name="Urmenyi T.P."/>
            <person name="de Souza W."/>
            <person name="Schenkman S."/>
            <person name="de Vasconcelos A.T."/>
        </authorList>
    </citation>
    <scope>NUCLEOTIDE SEQUENCE [LARGE SCALE GENOMIC DNA]</scope>
</reference>
<organism evidence="2 3">
    <name type="scientific">Strigomonas culicis</name>
    <dbReference type="NCBI Taxonomy" id="28005"/>
    <lineage>
        <taxon>Eukaryota</taxon>
        <taxon>Discoba</taxon>
        <taxon>Euglenozoa</taxon>
        <taxon>Kinetoplastea</taxon>
        <taxon>Metakinetoplastina</taxon>
        <taxon>Trypanosomatida</taxon>
        <taxon>Trypanosomatidae</taxon>
        <taxon>Strigomonadinae</taxon>
        <taxon>Strigomonas</taxon>
    </lineage>
</organism>